<feature type="compositionally biased region" description="Low complexity" evidence="1">
    <location>
        <begin position="407"/>
        <end position="420"/>
    </location>
</feature>
<dbReference type="InterPro" id="IPR000719">
    <property type="entry name" value="Prot_kinase_dom"/>
</dbReference>
<accession>A0A4Y4D3A7</accession>
<feature type="compositionally biased region" description="Low complexity" evidence="1">
    <location>
        <begin position="1"/>
        <end position="19"/>
    </location>
</feature>
<dbReference type="GO" id="GO:0005524">
    <property type="term" value="F:ATP binding"/>
    <property type="evidence" value="ECO:0007669"/>
    <property type="project" value="InterPro"/>
</dbReference>
<reference evidence="3 4" key="1">
    <citation type="submission" date="2019-06" db="EMBL/GenBank/DDBJ databases">
        <title>Whole genome shotgun sequence of Kocuria varians NBRC 15358.</title>
        <authorList>
            <person name="Hosoyama A."/>
            <person name="Uohara A."/>
            <person name="Ohji S."/>
            <person name="Ichikawa N."/>
        </authorList>
    </citation>
    <scope>NUCLEOTIDE SEQUENCE [LARGE SCALE GENOMIC DNA]</scope>
    <source>
        <strain evidence="3 4">NBRC 15358</strain>
    </source>
</reference>
<dbReference type="Gene3D" id="1.10.510.10">
    <property type="entry name" value="Transferase(Phosphotransferase) domain 1"/>
    <property type="match status" value="1"/>
</dbReference>
<dbReference type="InterPro" id="IPR001245">
    <property type="entry name" value="Ser-Thr/Tyr_kinase_cat_dom"/>
</dbReference>
<dbReference type="GO" id="GO:0004672">
    <property type="term" value="F:protein kinase activity"/>
    <property type="evidence" value="ECO:0007669"/>
    <property type="project" value="InterPro"/>
</dbReference>
<feature type="compositionally biased region" description="Low complexity" evidence="1">
    <location>
        <begin position="440"/>
        <end position="467"/>
    </location>
</feature>
<dbReference type="Pfam" id="PF07714">
    <property type="entry name" value="PK_Tyr_Ser-Thr"/>
    <property type="match status" value="1"/>
</dbReference>
<name>A0A4Y4D3A7_KOCVA</name>
<feature type="compositionally biased region" description="Basic and acidic residues" evidence="1">
    <location>
        <begin position="224"/>
        <end position="234"/>
    </location>
</feature>
<feature type="domain" description="Protein kinase" evidence="2">
    <location>
        <begin position="44"/>
        <end position="325"/>
    </location>
</feature>
<dbReference type="EMBL" id="BJNW01000004">
    <property type="protein sequence ID" value="GEC98449.1"/>
    <property type="molecule type" value="Genomic_DNA"/>
</dbReference>
<organism evidence="3 4">
    <name type="scientific">Kocuria varians</name>
    <name type="common">Micrococcus varians</name>
    <dbReference type="NCBI Taxonomy" id="1272"/>
    <lineage>
        <taxon>Bacteria</taxon>
        <taxon>Bacillati</taxon>
        <taxon>Actinomycetota</taxon>
        <taxon>Actinomycetes</taxon>
        <taxon>Micrococcales</taxon>
        <taxon>Micrococcaceae</taxon>
        <taxon>Kocuria</taxon>
    </lineage>
</organism>
<dbReference type="Proteomes" id="UP000315730">
    <property type="component" value="Unassembled WGS sequence"/>
</dbReference>
<feature type="region of interest" description="Disordered" evidence="1">
    <location>
        <begin position="406"/>
        <end position="491"/>
    </location>
</feature>
<feature type="compositionally biased region" description="Basic and acidic residues" evidence="1">
    <location>
        <begin position="29"/>
        <end position="39"/>
    </location>
</feature>
<evidence type="ECO:0000313" key="3">
    <source>
        <dbReference type="EMBL" id="GEC98449.1"/>
    </source>
</evidence>
<keyword evidence="4" id="KW-1185">Reference proteome</keyword>
<dbReference type="STRING" id="1272.GCA_900014985_00375"/>
<gene>
    <name evidence="3" type="ORF">KVA01_06040</name>
</gene>
<feature type="region of interest" description="Disordered" evidence="1">
    <location>
        <begin position="1"/>
        <end position="41"/>
    </location>
</feature>
<dbReference type="SUPFAM" id="SSF56112">
    <property type="entry name" value="Protein kinase-like (PK-like)"/>
    <property type="match status" value="1"/>
</dbReference>
<dbReference type="SMART" id="SM00220">
    <property type="entry name" value="S_TKc"/>
    <property type="match status" value="1"/>
</dbReference>
<feature type="region of interest" description="Disordered" evidence="1">
    <location>
        <begin position="215"/>
        <end position="242"/>
    </location>
</feature>
<sequence length="635" mass="64048">MRAARRTAAPASAPASASDPGEEAVGAADAERDRVERATTGEGLQLVAKLAEGAGTRTWLAREKTSREQFTVTFAVSEDPARRHAVEARFAAVAEAWSVGEHPGLVGVRATVDDAGQPCALVAAHVNARPLAEHMRADGRVAPEALLPVLADAARGLSQLHDRGWVHGALAAHHVLVTPKGRGLIDGYGVPAGTPGGPAAWGQGDRSGLPDAVVDGAHGSGRRFGHETDGHGDGPADGADTGTTPAVAAGAVTSPAEDVRALSVTGWLALTGRYPGPDSHRVPLALMCPAAPRHLVLLLEAALCDDPAERPSALELATGFDTPVRRPAPARRPAERMTPEVIRADGTVVRSRRRLAFGGGRSRGTGSAATAALVDSPRRGRVLLVVAAALCLAALAWGGVSWAGQGSTTATNDDAAASAAPGAVSEPTGSARTGNGTAGTGEQAGSAAGAGATGASDGASPSSSRAGAAGGEGAGASAAAPGESMQEKDRAARDAVADLVARRARALAAGDEAAVEAVYVPQSGLAARDRDLIRRAAAQSGSGSGPTALTGMSMEVASLEEQEPDPGAHLTPTEAARSKTYDADVVTRGWNGPLPTGAAVAKDGDQVRQHLRLTIVRTSQGWRLADVTPVAPDSH</sequence>
<comment type="caution">
    <text evidence="3">The sequence shown here is derived from an EMBL/GenBank/DDBJ whole genome shotgun (WGS) entry which is preliminary data.</text>
</comment>
<evidence type="ECO:0000259" key="2">
    <source>
        <dbReference type="PROSITE" id="PS50011"/>
    </source>
</evidence>
<evidence type="ECO:0000313" key="4">
    <source>
        <dbReference type="Proteomes" id="UP000315730"/>
    </source>
</evidence>
<dbReference type="AlphaFoldDB" id="A0A4Y4D3A7"/>
<evidence type="ECO:0000256" key="1">
    <source>
        <dbReference type="SAM" id="MobiDB-lite"/>
    </source>
</evidence>
<dbReference type="PROSITE" id="PS50011">
    <property type="entry name" value="PROTEIN_KINASE_DOM"/>
    <property type="match status" value="1"/>
</dbReference>
<dbReference type="InterPro" id="IPR011009">
    <property type="entry name" value="Kinase-like_dom_sf"/>
</dbReference>
<proteinExistence type="predicted"/>
<feature type="compositionally biased region" description="Low complexity" evidence="1">
    <location>
        <begin position="475"/>
        <end position="484"/>
    </location>
</feature>
<protein>
    <recommendedName>
        <fullName evidence="2">Protein kinase domain-containing protein</fullName>
    </recommendedName>
</protein>